<dbReference type="AlphaFoldDB" id="A0A9D4JTZ0"/>
<dbReference type="EMBL" id="JAIWYP010000005">
    <property type="protein sequence ID" value="KAH3824061.1"/>
    <property type="molecule type" value="Genomic_DNA"/>
</dbReference>
<evidence type="ECO:0000313" key="1">
    <source>
        <dbReference type="EMBL" id="KAH3824061.1"/>
    </source>
</evidence>
<proteinExistence type="predicted"/>
<organism evidence="1 2">
    <name type="scientific">Dreissena polymorpha</name>
    <name type="common">Zebra mussel</name>
    <name type="synonym">Mytilus polymorpha</name>
    <dbReference type="NCBI Taxonomy" id="45954"/>
    <lineage>
        <taxon>Eukaryota</taxon>
        <taxon>Metazoa</taxon>
        <taxon>Spiralia</taxon>
        <taxon>Lophotrochozoa</taxon>
        <taxon>Mollusca</taxon>
        <taxon>Bivalvia</taxon>
        <taxon>Autobranchia</taxon>
        <taxon>Heteroconchia</taxon>
        <taxon>Euheterodonta</taxon>
        <taxon>Imparidentia</taxon>
        <taxon>Neoheterodontei</taxon>
        <taxon>Myida</taxon>
        <taxon>Dreissenoidea</taxon>
        <taxon>Dreissenidae</taxon>
        <taxon>Dreissena</taxon>
    </lineage>
</organism>
<accession>A0A9D4JTZ0</accession>
<comment type="caution">
    <text evidence="1">The sequence shown here is derived from an EMBL/GenBank/DDBJ whole genome shotgun (WGS) entry which is preliminary data.</text>
</comment>
<gene>
    <name evidence="1" type="ORF">DPMN_125889</name>
</gene>
<dbReference type="Proteomes" id="UP000828390">
    <property type="component" value="Unassembled WGS sequence"/>
</dbReference>
<evidence type="ECO:0000313" key="2">
    <source>
        <dbReference type="Proteomes" id="UP000828390"/>
    </source>
</evidence>
<keyword evidence="2" id="KW-1185">Reference proteome</keyword>
<reference evidence="1" key="2">
    <citation type="submission" date="2020-11" db="EMBL/GenBank/DDBJ databases">
        <authorList>
            <person name="McCartney M.A."/>
            <person name="Auch B."/>
            <person name="Kono T."/>
            <person name="Mallez S."/>
            <person name="Becker A."/>
            <person name="Gohl D.M."/>
            <person name="Silverstein K.A.T."/>
            <person name="Koren S."/>
            <person name="Bechman K.B."/>
            <person name="Herman A."/>
            <person name="Abrahante J.E."/>
            <person name="Garbe J."/>
        </authorList>
    </citation>
    <scope>NUCLEOTIDE SEQUENCE</scope>
    <source>
        <strain evidence="1">Duluth1</strain>
        <tissue evidence="1">Whole animal</tissue>
    </source>
</reference>
<name>A0A9D4JTZ0_DREPO</name>
<reference evidence="1" key="1">
    <citation type="journal article" date="2019" name="bioRxiv">
        <title>The Genome of the Zebra Mussel, Dreissena polymorpha: A Resource for Invasive Species Research.</title>
        <authorList>
            <person name="McCartney M.A."/>
            <person name="Auch B."/>
            <person name="Kono T."/>
            <person name="Mallez S."/>
            <person name="Zhang Y."/>
            <person name="Obille A."/>
            <person name="Becker A."/>
            <person name="Abrahante J.E."/>
            <person name="Garbe J."/>
            <person name="Badalamenti J.P."/>
            <person name="Herman A."/>
            <person name="Mangelson H."/>
            <person name="Liachko I."/>
            <person name="Sullivan S."/>
            <person name="Sone E.D."/>
            <person name="Koren S."/>
            <person name="Silverstein K.A.T."/>
            <person name="Beckman K.B."/>
            <person name="Gohl D.M."/>
        </authorList>
    </citation>
    <scope>NUCLEOTIDE SEQUENCE</scope>
    <source>
        <strain evidence="1">Duluth1</strain>
        <tissue evidence="1">Whole animal</tissue>
    </source>
</reference>
<protein>
    <submittedName>
        <fullName evidence="1">Uncharacterized protein</fullName>
    </submittedName>
</protein>
<sequence length="152" mass="16300">MQQASVLVLLGVPMKFSSGYGRKSALHPGLRSTRISGGVVRYRGTMCQALVVLKRQGDKESVPRTLVWITIRAPALGLLVDSPIHVPIAGAVTQPLPASKSKHCHQLEGIHFDSLPKVSDPGSYEVPTVVKSAQQDSINSDLKSLAPLQINT</sequence>